<sequence>MSTEYLLTRGISVIPFGGFIVHQSKMPASNAHVVVIGAGVIGLQTAVTFLENGYRVTVIAKHVPGDKSSDYTSPWAGAQWRTHSTAQDLEYQKWDLASYARWFQTVDEEKKEPGQATKSGLAKFNNVVYWTEKDEEIANGPENVWFAPHMRSFEVLPKSSLPKGAIAGARYDAISIDTTVYLPFLVDRITSLKGRIIKAELPTANGQAGALAAAARLLPVFDINAPISAFVNASGILARELVPDPAVHPIRGQTVLVRGIPAQLRTIIRGQGVSYVIPRAASNSTILGGTKQVGNWSQEPDDATTKWILESCKELAPELLNEKGEFEVLSVNVGFRPGRTGGPRLEVEEVQTEAGKFIVCHEYGHAGAGYQLSFGSAEKVLGLLNDHFEKSATRSKL</sequence>
<evidence type="ECO:0000313" key="8">
    <source>
        <dbReference type="Proteomes" id="UP001367316"/>
    </source>
</evidence>
<dbReference type="Pfam" id="PF01266">
    <property type="entry name" value="DAO"/>
    <property type="match status" value="1"/>
</dbReference>
<keyword evidence="3" id="KW-0285">Flavoprotein</keyword>
<comment type="similarity">
    <text evidence="2">Belongs to the DAMOX/DASOX family.</text>
</comment>
<keyword evidence="5" id="KW-0560">Oxidoreductase</keyword>
<evidence type="ECO:0000259" key="6">
    <source>
        <dbReference type="Pfam" id="PF01266"/>
    </source>
</evidence>
<comment type="cofactor">
    <cofactor evidence="1">
        <name>FAD</name>
        <dbReference type="ChEBI" id="CHEBI:57692"/>
    </cofactor>
</comment>
<name>A0ABR1N798_9PEZI</name>
<dbReference type="SUPFAM" id="SSF54373">
    <property type="entry name" value="FAD-linked reductases, C-terminal domain"/>
    <property type="match status" value="1"/>
</dbReference>
<comment type="caution">
    <text evidence="7">The sequence shown here is derived from an EMBL/GenBank/DDBJ whole genome shotgun (WGS) entry which is preliminary data.</text>
</comment>
<dbReference type="Gene3D" id="3.30.9.10">
    <property type="entry name" value="D-Amino Acid Oxidase, subunit A, domain 2"/>
    <property type="match status" value="1"/>
</dbReference>
<dbReference type="PANTHER" id="PTHR11530:SF11">
    <property type="entry name" value="D-ASPARTATE OXIDASE"/>
    <property type="match status" value="1"/>
</dbReference>
<evidence type="ECO:0000256" key="2">
    <source>
        <dbReference type="ARBA" id="ARBA00006730"/>
    </source>
</evidence>
<proteinExistence type="inferred from homology"/>
<protein>
    <recommendedName>
        <fullName evidence="6">FAD dependent oxidoreductase domain-containing protein</fullName>
    </recommendedName>
</protein>
<organism evidence="7 8">
    <name type="scientific">Phyllosticta paracitricarpa</name>
    <dbReference type="NCBI Taxonomy" id="2016321"/>
    <lineage>
        <taxon>Eukaryota</taxon>
        <taxon>Fungi</taxon>
        <taxon>Dikarya</taxon>
        <taxon>Ascomycota</taxon>
        <taxon>Pezizomycotina</taxon>
        <taxon>Dothideomycetes</taxon>
        <taxon>Dothideomycetes incertae sedis</taxon>
        <taxon>Botryosphaeriales</taxon>
        <taxon>Phyllostictaceae</taxon>
        <taxon>Phyllosticta</taxon>
    </lineage>
</organism>
<dbReference type="PIRSF" id="PIRSF000189">
    <property type="entry name" value="D-aa_oxidase"/>
    <property type="match status" value="1"/>
</dbReference>
<keyword evidence="4" id="KW-0274">FAD</keyword>
<dbReference type="Gene3D" id="3.40.50.720">
    <property type="entry name" value="NAD(P)-binding Rossmann-like Domain"/>
    <property type="match status" value="1"/>
</dbReference>
<feature type="domain" description="FAD dependent oxidoreductase" evidence="6">
    <location>
        <begin position="32"/>
        <end position="378"/>
    </location>
</feature>
<dbReference type="SUPFAM" id="SSF51971">
    <property type="entry name" value="Nucleotide-binding domain"/>
    <property type="match status" value="1"/>
</dbReference>
<dbReference type="PANTHER" id="PTHR11530">
    <property type="entry name" value="D-AMINO ACID OXIDASE"/>
    <property type="match status" value="1"/>
</dbReference>
<accession>A0ABR1N798</accession>
<dbReference type="InterPro" id="IPR023209">
    <property type="entry name" value="DAO"/>
</dbReference>
<evidence type="ECO:0000313" key="7">
    <source>
        <dbReference type="EMBL" id="KAK7611045.1"/>
    </source>
</evidence>
<reference evidence="7 8" key="1">
    <citation type="submission" date="2024-04" db="EMBL/GenBank/DDBJ databases">
        <title>Phyllosticta paracitricarpa is synonymous to the EU quarantine fungus P. citricarpa based on phylogenomic analyses.</title>
        <authorList>
            <consortium name="Lawrence Berkeley National Laboratory"/>
            <person name="Van ingen-buijs V.A."/>
            <person name="Van westerhoven A.C."/>
            <person name="Haridas S."/>
            <person name="Skiadas P."/>
            <person name="Martin F."/>
            <person name="Groenewald J.Z."/>
            <person name="Crous P.W."/>
            <person name="Seidl M.F."/>
        </authorList>
    </citation>
    <scope>NUCLEOTIDE SEQUENCE [LARGE SCALE GENOMIC DNA]</scope>
    <source>
        <strain evidence="7 8">CBS 141358</strain>
    </source>
</reference>
<gene>
    <name evidence="7" type="ORF">JOL62DRAFT_574221</name>
</gene>
<keyword evidence="8" id="KW-1185">Reference proteome</keyword>
<evidence type="ECO:0000256" key="1">
    <source>
        <dbReference type="ARBA" id="ARBA00001974"/>
    </source>
</evidence>
<evidence type="ECO:0000256" key="3">
    <source>
        <dbReference type="ARBA" id="ARBA00022630"/>
    </source>
</evidence>
<dbReference type="EMBL" id="JBBPBF010000015">
    <property type="protein sequence ID" value="KAK7611045.1"/>
    <property type="molecule type" value="Genomic_DNA"/>
</dbReference>
<evidence type="ECO:0000256" key="4">
    <source>
        <dbReference type="ARBA" id="ARBA00022827"/>
    </source>
</evidence>
<evidence type="ECO:0000256" key="5">
    <source>
        <dbReference type="ARBA" id="ARBA00023002"/>
    </source>
</evidence>
<dbReference type="InterPro" id="IPR006076">
    <property type="entry name" value="FAD-dep_OxRdtase"/>
</dbReference>
<dbReference type="Proteomes" id="UP001367316">
    <property type="component" value="Unassembled WGS sequence"/>
</dbReference>